<evidence type="ECO:0000256" key="4">
    <source>
        <dbReference type="RuleBase" id="RU361187"/>
    </source>
</evidence>
<dbReference type="PANTHER" id="PTHR42812">
    <property type="entry name" value="BETA-XYLOSIDASE"/>
    <property type="match status" value="1"/>
</dbReference>
<dbReference type="GO" id="GO:0004553">
    <property type="term" value="F:hydrolase activity, hydrolyzing O-glycosyl compounds"/>
    <property type="evidence" value="ECO:0007669"/>
    <property type="project" value="InterPro"/>
</dbReference>
<dbReference type="Pfam" id="PF04616">
    <property type="entry name" value="Glyco_hydro_43"/>
    <property type="match status" value="1"/>
</dbReference>
<sequence>MTEERRRMLMDFADPASLIPESVTPLFDYWIRDTHIALGQDGFYYLTGTTRSEGEEAAFRFNDGIRLWRSPDLKKWEDLGLVWSFERDATWQKVWYTEMGGWKESCADDPKAHRALYAPEIQQIGGDYYITASINWPKQEVGDEGSCTFLLKSASGRPEGPYVDAHGGPLTRRIDSSLFIDDDGTVYYLWQDGRIARMRRDMKGFAEDPRWIVQQHYNPEPYCEGVSMFKHDGLYHLILAIWTMDEGGRAGYFPGSREQKLSYDCVIATSRNIYGPYSERYTAITGGGHNTIFRDKEGRILATMFGNPVNDSFAPFYARPAAIEMEYRDGRLHPKR</sequence>
<dbReference type="CDD" id="cd08986">
    <property type="entry name" value="GH43-like"/>
    <property type="match status" value="1"/>
</dbReference>
<gene>
    <name evidence="5" type="ORF">IAC42_08295</name>
</gene>
<keyword evidence="2 4" id="KW-0378">Hydrolase</keyword>
<organism evidence="5 6">
    <name type="scientific">Candidatus Aphodenecus pullistercoris</name>
    <dbReference type="NCBI Taxonomy" id="2840669"/>
    <lineage>
        <taxon>Bacteria</taxon>
        <taxon>Pseudomonadati</taxon>
        <taxon>Spirochaetota</taxon>
        <taxon>Spirochaetia</taxon>
        <taxon>Spirochaetales</taxon>
        <taxon>Candidatus Aphodenecus</taxon>
    </lineage>
</organism>
<evidence type="ECO:0000256" key="2">
    <source>
        <dbReference type="ARBA" id="ARBA00022801"/>
    </source>
</evidence>
<dbReference type="GO" id="GO:0005975">
    <property type="term" value="P:carbohydrate metabolic process"/>
    <property type="evidence" value="ECO:0007669"/>
    <property type="project" value="InterPro"/>
</dbReference>
<proteinExistence type="inferred from homology"/>
<dbReference type="Proteomes" id="UP000823633">
    <property type="component" value="Unassembled WGS sequence"/>
</dbReference>
<dbReference type="InterPro" id="IPR051795">
    <property type="entry name" value="Glycosyl_Hydrlase_43"/>
</dbReference>
<dbReference type="SUPFAM" id="SSF75005">
    <property type="entry name" value="Arabinanase/levansucrase/invertase"/>
    <property type="match status" value="1"/>
</dbReference>
<dbReference type="Gene3D" id="2.115.10.20">
    <property type="entry name" value="Glycosyl hydrolase domain, family 43"/>
    <property type="match status" value="1"/>
</dbReference>
<protein>
    <submittedName>
        <fullName evidence="5">Family 43 glycosylhydrolase</fullName>
    </submittedName>
</protein>
<evidence type="ECO:0000313" key="5">
    <source>
        <dbReference type="EMBL" id="MBO8443734.1"/>
    </source>
</evidence>
<name>A0A9D9E9N5_9SPIR</name>
<comment type="caution">
    <text evidence="5">The sequence shown here is derived from an EMBL/GenBank/DDBJ whole genome shotgun (WGS) entry which is preliminary data.</text>
</comment>
<evidence type="ECO:0000256" key="3">
    <source>
        <dbReference type="ARBA" id="ARBA00023295"/>
    </source>
</evidence>
<dbReference type="InterPro" id="IPR006710">
    <property type="entry name" value="Glyco_hydro_43"/>
</dbReference>
<reference evidence="5" key="1">
    <citation type="submission" date="2020-10" db="EMBL/GenBank/DDBJ databases">
        <authorList>
            <person name="Gilroy R."/>
        </authorList>
    </citation>
    <scope>NUCLEOTIDE SEQUENCE</scope>
    <source>
        <strain evidence="5">11167</strain>
    </source>
</reference>
<evidence type="ECO:0000256" key="1">
    <source>
        <dbReference type="ARBA" id="ARBA00009865"/>
    </source>
</evidence>
<accession>A0A9D9E9N5</accession>
<comment type="similarity">
    <text evidence="1 4">Belongs to the glycosyl hydrolase 43 family.</text>
</comment>
<dbReference type="EMBL" id="JADIMU010000055">
    <property type="protein sequence ID" value="MBO8443734.1"/>
    <property type="molecule type" value="Genomic_DNA"/>
</dbReference>
<evidence type="ECO:0000313" key="6">
    <source>
        <dbReference type="Proteomes" id="UP000823633"/>
    </source>
</evidence>
<keyword evidence="3 4" id="KW-0326">Glycosidase</keyword>
<dbReference type="PANTHER" id="PTHR42812:SF14">
    <property type="entry name" value="SECRETED PROTEIN"/>
    <property type="match status" value="1"/>
</dbReference>
<dbReference type="AlphaFoldDB" id="A0A9D9E9N5"/>
<dbReference type="InterPro" id="IPR023296">
    <property type="entry name" value="Glyco_hydro_beta-prop_sf"/>
</dbReference>
<reference evidence="5" key="2">
    <citation type="journal article" date="2021" name="PeerJ">
        <title>Extensive microbial diversity within the chicken gut microbiome revealed by metagenomics and culture.</title>
        <authorList>
            <person name="Gilroy R."/>
            <person name="Ravi A."/>
            <person name="Getino M."/>
            <person name="Pursley I."/>
            <person name="Horton D.L."/>
            <person name="Alikhan N.F."/>
            <person name="Baker D."/>
            <person name="Gharbi K."/>
            <person name="Hall N."/>
            <person name="Watson M."/>
            <person name="Adriaenssens E.M."/>
            <person name="Foster-Nyarko E."/>
            <person name="Jarju S."/>
            <person name="Secka A."/>
            <person name="Antonio M."/>
            <person name="Oren A."/>
            <person name="Chaudhuri R.R."/>
            <person name="La Ragione R."/>
            <person name="Hildebrand F."/>
            <person name="Pallen M.J."/>
        </authorList>
    </citation>
    <scope>NUCLEOTIDE SEQUENCE</scope>
    <source>
        <strain evidence="5">11167</strain>
    </source>
</reference>